<dbReference type="EMBL" id="MLYV02001175">
    <property type="protein sequence ID" value="PSR72475.1"/>
    <property type="molecule type" value="Genomic_DNA"/>
</dbReference>
<gene>
    <name evidence="1" type="ORF">PHLCEN_2v11654</name>
</gene>
<evidence type="ECO:0000313" key="1">
    <source>
        <dbReference type="EMBL" id="PSR72475.1"/>
    </source>
</evidence>
<dbReference type="OrthoDB" id="539213at2759"/>
<sequence>MADPVGIVYDALKKIKNAPEEIKALQEEATVPEGIMPQITDILAKDSDSLSIVMLVSRAEELIVSVDNLANAATKSIKGKWKVKKLRWYFKGKEAKELAEKFRSFYGSLSAVYGVYLTQIPDRIQLLLSHMDANLQTCFSALDEQFKDVRVDVNQIQATLERLVMSPQILHNACVAILKKSVTGLVPCHPPILQYPILSPQPPNPSPRREKEV</sequence>
<protein>
    <submittedName>
        <fullName evidence="1">Uncharacterized protein</fullName>
    </submittedName>
</protein>
<keyword evidence="2" id="KW-1185">Reference proteome</keyword>
<evidence type="ECO:0000313" key="2">
    <source>
        <dbReference type="Proteomes" id="UP000186601"/>
    </source>
</evidence>
<reference evidence="1 2" key="1">
    <citation type="submission" date="2018-02" db="EMBL/GenBank/DDBJ databases">
        <title>Genome sequence of the basidiomycete white-rot fungus Phlebia centrifuga.</title>
        <authorList>
            <person name="Granchi Z."/>
            <person name="Peng M."/>
            <person name="de Vries R.P."/>
            <person name="Hilden K."/>
            <person name="Makela M.R."/>
            <person name="Grigoriev I."/>
            <person name="Riley R."/>
        </authorList>
    </citation>
    <scope>NUCLEOTIDE SEQUENCE [LARGE SCALE GENOMIC DNA]</scope>
    <source>
        <strain evidence="1 2">FBCC195</strain>
    </source>
</reference>
<proteinExistence type="predicted"/>
<accession>A0A2R6NJA8</accession>
<dbReference type="Proteomes" id="UP000186601">
    <property type="component" value="Unassembled WGS sequence"/>
</dbReference>
<organism evidence="1 2">
    <name type="scientific">Hermanssonia centrifuga</name>
    <dbReference type="NCBI Taxonomy" id="98765"/>
    <lineage>
        <taxon>Eukaryota</taxon>
        <taxon>Fungi</taxon>
        <taxon>Dikarya</taxon>
        <taxon>Basidiomycota</taxon>
        <taxon>Agaricomycotina</taxon>
        <taxon>Agaricomycetes</taxon>
        <taxon>Polyporales</taxon>
        <taxon>Meruliaceae</taxon>
        <taxon>Hermanssonia</taxon>
    </lineage>
</organism>
<dbReference type="AlphaFoldDB" id="A0A2R6NJA8"/>
<comment type="caution">
    <text evidence="1">The sequence shown here is derived from an EMBL/GenBank/DDBJ whole genome shotgun (WGS) entry which is preliminary data.</text>
</comment>
<name>A0A2R6NJA8_9APHY</name>